<keyword evidence="1" id="KW-1133">Transmembrane helix</keyword>
<dbReference type="GeneID" id="58788826"/>
<dbReference type="OrthoDB" id="372868at2157"/>
<dbReference type="eggNOG" id="arCOG11715">
    <property type="taxonomic scope" value="Archaea"/>
</dbReference>
<dbReference type="EMBL" id="CP002117">
    <property type="protein sequence ID" value="ADN37144.1"/>
    <property type="molecule type" value="Genomic_DNA"/>
</dbReference>
<evidence type="ECO:0000256" key="1">
    <source>
        <dbReference type="SAM" id="Phobius"/>
    </source>
</evidence>
<keyword evidence="1" id="KW-0472">Membrane</keyword>
<name>E1RDV7_METP4</name>
<protein>
    <submittedName>
        <fullName evidence="2">Uncharacterized protein</fullName>
    </submittedName>
</protein>
<dbReference type="AlphaFoldDB" id="E1RDV7"/>
<accession>E1RDV7</accession>
<feature type="transmembrane region" description="Helical" evidence="1">
    <location>
        <begin position="6"/>
        <end position="26"/>
    </location>
</feature>
<sequence length="58" mass="6587">MADVLFGFGIVIILFAAGIVLGFFIMKSYYSKRFYMAAQKCMDDDSFEPLIDEMSEIS</sequence>
<evidence type="ECO:0000313" key="3">
    <source>
        <dbReference type="Proteomes" id="UP000006565"/>
    </source>
</evidence>
<dbReference type="STRING" id="679926.Mpet_2397"/>
<evidence type="ECO:0000313" key="2">
    <source>
        <dbReference type="EMBL" id="ADN37144.1"/>
    </source>
</evidence>
<dbReference type="KEGG" id="mpi:Mpet_2397"/>
<dbReference type="HOGENOM" id="CLU_208218_0_0_2"/>
<gene>
    <name evidence="2" type="ordered locus">Mpet_2397</name>
</gene>
<proteinExistence type="predicted"/>
<keyword evidence="3" id="KW-1185">Reference proteome</keyword>
<keyword evidence="1" id="KW-0812">Transmembrane</keyword>
<dbReference type="Proteomes" id="UP000006565">
    <property type="component" value="Chromosome"/>
</dbReference>
<dbReference type="RefSeq" id="WP_013330321.1">
    <property type="nucleotide sequence ID" value="NC_014507.1"/>
</dbReference>
<reference evidence="2 3" key="1">
    <citation type="journal article" date="2010" name="Stand. Genomic Sci.">
        <title>Complete genome sequence of Methanoplanus petrolearius type strain (SEBR 4847).</title>
        <authorList>
            <person name="Brambilla E."/>
            <person name="Djao O.D."/>
            <person name="Daligault H."/>
            <person name="Lapidus A."/>
            <person name="Lucas S."/>
            <person name="Hammon N."/>
            <person name="Nolan M."/>
            <person name="Tice H."/>
            <person name="Cheng J.F."/>
            <person name="Han C."/>
            <person name="Tapia R."/>
            <person name="Goodwin L."/>
            <person name="Pitluck S."/>
            <person name="Liolios K."/>
            <person name="Ivanova N."/>
            <person name="Mavromatis K."/>
            <person name="Mikhailova N."/>
            <person name="Pati A."/>
            <person name="Chen A."/>
            <person name="Palaniappan K."/>
            <person name="Land M."/>
            <person name="Hauser L."/>
            <person name="Chang Y.J."/>
            <person name="Jeffries C.D."/>
            <person name="Rohde M."/>
            <person name="Spring S."/>
            <person name="Sikorski J."/>
            <person name="Goker M."/>
            <person name="Woyke T."/>
            <person name="Bristow J."/>
            <person name="Eisen J.A."/>
            <person name="Markowitz V."/>
            <person name="Hugenholtz P."/>
            <person name="Kyrpides N.C."/>
            <person name="Klenk H.P."/>
        </authorList>
    </citation>
    <scope>NUCLEOTIDE SEQUENCE [LARGE SCALE GENOMIC DNA]</scope>
    <source>
        <strain evidence="3">DSM 11571 / OCM 486 / SEBR 4847</strain>
    </source>
</reference>
<organism evidence="2 3">
    <name type="scientific">Methanolacinia petrolearia (strain DSM 11571 / OCM 486 / SEBR 4847)</name>
    <name type="common">Methanoplanus petrolearius</name>
    <dbReference type="NCBI Taxonomy" id="679926"/>
    <lineage>
        <taxon>Archaea</taxon>
        <taxon>Methanobacteriati</taxon>
        <taxon>Methanobacteriota</taxon>
        <taxon>Stenosarchaea group</taxon>
        <taxon>Methanomicrobia</taxon>
        <taxon>Methanomicrobiales</taxon>
        <taxon>Methanomicrobiaceae</taxon>
        <taxon>Methanolacinia</taxon>
    </lineage>
</organism>